<dbReference type="RefSeq" id="XP_010272900.1">
    <property type="nucleotide sequence ID" value="XM_010274598.1"/>
</dbReference>
<dbReference type="OrthoDB" id="759142at2759"/>
<protein>
    <submittedName>
        <fullName evidence="9">Transmembrane emp24 domain-containing protein p24delta3-like</fullName>
    </submittedName>
</protein>
<dbReference type="GO" id="GO:0006888">
    <property type="term" value="P:endoplasmic reticulum to Golgi vesicle-mediated transport"/>
    <property type="evidence" value="ECO:0000318"/>
    <property type="project" value="GO_Central"/>
</dbReference>
<organism evidence="8 9">
    <name type="scientific">Nelumbo nucifera</name>
    <name type="common">Sacred lotus</name>
    <dbReference type="NCBI Taxonomy" id="4432"/>
    <lineage>
        <taxon>Eukaryota</taxon>
        <taxon>Viridiplantae</taxon>
        <taxon>Streptophyta</taxon>
        <taxon>Embryophyta</taxon>
        <taxon>Tracheophyta</taxon>
        <taxon>Spermatophyta</taxon>
        <taxon>Magnoliopsida</taxon>
        <taxon>Proteales</taxon>
        <taxon>Nelumbonaceae</taxon>
        <taxon>Nelumbo</taxon>
    </lineage>
</organism>
<evidence type="ECO:0000256" key="3">
    <source>
        <dbReference type="ARBA" id="ARBA00022692"/>
    </source>
</evidence>
<keyword evidence="6" id="KW-0472">Membrane</keyword>
<dbReference type="GO" id="GO:0005794">
    <property type="term" value="C:Golgi apparatus"/>
    <property type="evidence" value="ECO:0000318"/>
    <property type="project" value="GO_Central"/>
</dbReference>
<dbReference type="GO" id="GO:0007030">
    <property type="term" value="P:Golgi organization"/>
    <property type="evidence" value="ECO:0000318"/>
    <property type="project" value="GO_Central"/>
</dbReference>
<dbReference type="GO" id="GO:0005783">
    <property type="term" value="C:endoplasmic reticulum"/>
    <property type="evidence" value="ECO:0000318"/>
    <property type="project" value="GO_Central"/>
</dbReference>
<proteinExistence type="inferred from homology"/>
<keyword evidence="4" id="KW-0732">Signal</keyword>
<keyword evidence="3 7" id="KW-0812">Transmembrane</keyword>
<dbReference type="GO" id="GO:0006886">
    <property type="term" value="P:intracellular protein transport"/>
    <property type="evidence" value="ECO:0000318"/>
    <property type="project" value="GO_Central"/>
</dbReference>
<dbReference type="InterPro" id="IPR015720">
    <property type="entry name" value="Emp24-like"/>
</dbReference>
<accession>A0A1U8B983</accession>
<dbReference type="AlphaFoldDB" id="A0A1U8B983"/>
<evidence type="ECO:0000313" key="8">
    <source>
        <dbReference type="Proteomes" id="UP000189703"/>
    </source>
</evidence>
<gene>
    <name evidence="9" type="primary">LOC104608562</name>
</gene>
<evidence type="ECO:0000256" key="4">
    <source>
        <dbReference type="ARBA" id="ARBA00022729"/>
    </source>
</evidence>
<dbReference type="SMART" id="SM01190">
    <property type="entry name" value="EMP24_GP25L"/>
    <property type="match status" value="1"/>
</dbReference>
<evidence type="ECO:0000256" key="5">
    <source>
        <dbReference type="ARBA" id="ARBA00022989"/>
    </source>
</evidence>
<dbReference type="GeneID" id="104608562"/>
<dbReference type="GO" id="GO:0005793">
    <property type="term" value="C:endoplasmic reticulum-Golgi intermediate compartment"/>
    <property type="evidence" value="ECO:0000318"/>
    <property type="project" value="GO_Central"/>
</dbReference>
<evidence type="ECO:0000256" key="2">
    <source>
        <dbReference type="ARBA" id="ARBA00007104"/>
    </source>
</evidence>
<keyword evidence="5" id="KW-1133">Transmembrane helix</keyword>
<dbReference type="GO" id="GO:0030134">
    <property type="term" value="C:COPII-coated ER to Golgi transport vesicle"/>
    <property type="evidence" value="ECO:0000318"/>
    <property type="project" value="GO_Central"/>
</dbReference>
<evidence type="ECO:0000256" key="6">
    <source>
        <dbReference type="ARBA" id="ARBA00023136"/>
    </source>
</evidence>
<dbReference type="STRING" id="4432.A0A1U8B983"/>
<dbReference type="Pfam" id="PF01105">
    <property type="entry name" value="EMP24_GP25L"/>
    <property type="match status" value="1"/>
</dbReference>
<dbReference type="InterPro" id="IPR009038">
    <property type="entry name" value="GOLD_dom"/>
</dbReference>
<comment type="similarity">
    <text evidence="2 7">Belongs to the EMP24/GP25L family.</text>
</comment>
<name>A0A1U8B983_NELNU</name>
<dbReference type="KEGG" id="nnu:104608562"/>
<evidence type="ECO:0000256" key="7">
    <source>
        <dbReference type="RuleBase" id="RU003827"/>
    </source>
</evidence>
<comment type="subcellular location">
    <subcellularLocation>
        <location evidence="1 7">Membrane</location>
        <topology evidence="1 7">Single-pass type I membrane protein</topology>
    </subcellularLocation>
</comment>
<reference evidence="9" key="1">
    <citation type="submission" date="2025-08" db="UniProtKB">
        <authorList>
            <consortium name="RefSeq"/>
        </authorList>
    </citation>
    <scope>IDENTIFICATION</scope>
</reference>
<keyword evidence="8" id="KW-1185">Reference proteome</keyword>
<dbReference type="eggNOG" id="KOG1691">
    <property type="taxonomic scope" value="Eukaryota"/>
</dbReference>
<dbReference type="GO" id="GO:0016020">
    <property type="term" value="C:membrane"/>
    <property type="evidence" value="ECO:0007669"/>
    <property type="project" value="UniProtKB-SubCell"/>
</dbReference>
<sequence length="213" mass="23967">MALPIPVLILTVSWMGLLLLPSGEAVLLNLPPSTKKCVSDEIQNNVLVLGIYNVTSEGHIHGIPAINADVIAPIGNTLYSVKNVTDGHFTFTTTQAGNYLVCFHLADYHRDVGARINLDWRIGIAARDWDSVARKEEKAKGVELTLRKHEAIVESIYETMFHLRSRELEMRIVSETTNARVAWFSVMSMAICIVVSSLQIWCVKRYFRRMKVI</sequence>
<dbReference type="Proteomes" id="UP000189703">
    <property type="component" value="Unplaced"/>
</dbReference>
<evidence type="ECO:0000313" key="9">
    <source>
        <dbReference type="RefSeq" id="XP_010272900.1"/>
    </source>
</evidence>
<dbReference type="PROSITE" id="PS50866">
    <property type="entry name" value="GOLD"/>
    <property type="match status" value="1"/>
</dbReference>
<dbReference type="PANTHER" id="PTHR22811">
    <property type="entry name" value="TRANSMEMBRANE EMP24 DOMAIN-CONTAINING PROTEIN"/>
    <property type="match status" value="1"/>
</dbReference>
<evidence type="ECO:0000256" key="1">
    <source>
        <dbReference type="ARBA" id="ARBA00004479"/>
    </source>
</evidence>